<gene>
    <name evidence="1" type="ORF">N330_07179</name>
</gene>
<dbReference type="PhylomeDB" id="A0A091PL35"/>
<reference evidence="1 2" key="1">
    <citation type="submission" date="2014-04" db="EMBL/GenBank/DDBJ databases">
        <title>Genome evolution of avian class.</title>
        <authorList>
            <person name="Zhang G."/>
            <person name="Li C."/>
        </authorList>
    </citation>
    <scope>NUCLEOTIDE SEQUENCE [LARGE SCALE GENOMIC DNA]</scope>
    <source>
        <strain evidence="1">BGI_N330</strain>
    </source>
</reference>
<dbReference type="GO" id="GO:0009566">
    <property type="term" value="P:fertilization"/>
    <property type="evidence" value="ECO:0007669"/>
    <property type="project" value="TreeGrafter"/>
</dbReference>
<dbReference type="GO" id="GO:0031965">
    <property type="term" value="C:nuclear membrane"/>
    <property type="evidence" value="ECO:0007669"/>
    <property type="project" value="TreeGrafter"/>
</dbReference>
<dbReference type="EMBL" id="KK674839">
    <property type="protein sequence ID" value="KFQ07998.1"/>
    <property type="molecule type" value="Genomic_DNA"/>
</dbReference>
<protein>
    <submittedName>
        <fullName evidence="1">Uncharacterized protein C1orf111</fullName>
    </submittedName>
</protein>
<dbReference type="AlphaFoldDB" id="A0A091PL35"/>
<evidence type="ECO:0000313" key="1">
    <source>
        <dbReference type="EMBL" id="KFQ07998.1"/>
    </source>
</evidence>
<evidence type="ECO:0000313" key="2">
    <source>
        <dbReference type="Proteomes" id="UP000053001"/>
    </source>
</evidence>
<sequence length="177" mass="19851">CQCSSLWDDSSGLLARGPATLLGTELSAHARTIYRPWFSPYSYFVCTKGAAQQHPSLSSSLATSTQECEEPDNLSEIICSSSDSSDEPQPPNRNRLASSRARITIQDIFAASQLQPVPQHKYQCMSCCRIFPTLWSIKTHIQNSSQEGYSCKVYYRRLKALWEKERKAQESAAPRVP</sequence>
<dbReference type="PANTHER" id="PTHR33517:SF4">
    <property type="entry name" value="SPERMATOGENESIS-ASSOCIATED PROTEIN 46"/>
    <property type="match status" value="1"/>
</dbReference>
<name>A0A091PL35_LEPDC</name>
<organism evidence="1 2">
    <name type="scientific">Leptosomus discolor</name>
    <name type="common">Madagascar cuckoo roller</name>
    <name type="synonym">Cuculus discolor</name>
    <dbReference type="NCBI Taxonomy" id="188344"/>
    <lineage>
        <taxon>Eukaryota</taxon>
        <taxon>Metazoa</taxon>
        <taxon>Chordata</taxon>
        <taxon>Craniata</taxon>
        <taxon>Vertebrata</taxon>
        <taxon>Euteleostomi</taxon>
        <taxon>Archelosauria</taxon>
        <taxon>Archosauria</taxon>
        <taxon>Dinosauria</taxon>
        <taxon>Saurischia</taxon>
        <taxon>Theropoda</taxon>
        <taxon>Coelurosauria</taxon>
        <taxon>Aves</taxon>
        <taxon>Neognathae</taxon>
        <taxon>Neoaves</taxon>
        <taxon>Telluraves</taxon>
        <taxon>Coraciimorphae</taxon>
        <taxon>Coraciiformes</taxon>
        <taxon>Leptosomidae</taxon>
        <taxon>Leptosomus</taxon>
    </lineage>
</organism>
<accession>A0A091PL35</accession>
<proteinExistence type="predicted"/>
<feature type="non-terminal residue" evidence="1">
    <location>
        <position position="1"/>
    </location>
</feature>
<keyword evidence="2" id="KW-1185">Reference proteome</keyword>
<dbReference type="PANTHER" id="PTHR33517">
    <property type="entry name" value="PROTEIN FAM170B-RELATED"/>
    <property type="match status" value="1"/>
</dbReference>
<dbReference type="Pfam" id="PF17734">
    <property type="entry name" value="Spt46"/>
    <property type="match status" value="1"/>
</dbReference>
<feature type="non-terminal residue" evidence="1">
    <location>
        <position position="177"/>
    </location>
</feature>
<dbReference type="Proteomes" id="UP000053001">
    <property type="component" value="Unassembled WGS sequence"/>
</dbReference>
<dbReference type="InterPro" id="IPR040879">
    <property type="entry name" value="Spt46-like"/>
</dbReference>